<evidence type="ECO:0000313" key="4">
    <source>
        <dbReference type="Proteomes" id="UP000316096"/>
    </source>
</evidence>
<evidence type="ECO:0000256" key="2">
    <source>
        <dbReference type="SAM" id="Phobius"/>
    </source>
</evidence>
<dbReference type="AlphaFoldDB" id="A0A543CGC1"/>
<feature type="region of interest" description="Disordered" evidence="1">
    <location>
        <begin position="43"/>
        <end position="116"/>
    </location>
</feature>
<dbReference type="EMBL" id="VFOZ01000001">
    <property type="protein sequence ID" value="TQL95977.1"/>
    <property type="molecule type" value="Genomic_DNA"/>
</dbReference>
<keyword evidence="2" id="KW-0472">Membrane</keyword>
<feature type="compositionally biased region" description="Polar residues" evidence="1">
    <location>
        <begin position="76"/>
        <end position="89"/>
    </location>
</feature>
<protein>
    <submittedName>
        <fullName evidence="3">Uncharacterized protein</fullName>
    </submittedName>
</protein>
<keyword evidence="2" id="KW-0812">Transmembrane</keyword>
<accession>A0A543CGC1</accession>
<sequence>MVRRLWARFEVLPFRYGLGMGIVAAVVAALVIVGFVTLNGAPQKKEATPRPVSSGPAEAAVPPAPTWGGYVPPRQARSTTAVVSPSRTQAAEPTSPRPRPARPSVRPSPTQTCPATLKKSKWEWVYQMCKRKQSG</sequence>
<gene>
    <name evidence="3" type="ORF">FB559_1492</name>
</gene>
<comment type="caution">
    <text evidence="3">The sequence shown here is derived from an EMBL/GenBank/DDBJ whole genome shotgun (WGS) entry which is preliminary data.</text>
</comment>
<evidence type="ECO:0000313" key="3">
    <source>
        <dbReference type="EMBL" id="TQL95977.1"/>
    </source>
</evidence>
<keyword evidence="4" id="KW-1185">Reference proteome</keyword>
<organism evidence="3 4">
    <name type="scientific">Actinoallomurus bryophytorum</name>
    <dbReference type="NCBI Taxonomy" id="1490222"/>
    <lineage>
        <taxon>Bacteria</taxon>
        <taxon>Bacillati</taxon>
        <taxon>Actinomycetota</taxon>
        <taxon>Actinomycetes</taxon>
        <taxon>Streptosporangiales</taxon>
        <taxon>Thermomonosporaceae</taxon>
        <taxon>Actinoallomurus</taxon>
    </lineage>
</organism>
<dbReference type="Proteomes" id="UP000316096">
    <property type="component" value="Unassembled WGS sequence"/>
</dbReference>
<evidence type="ECO:0000256" key="1">
    <source>
        <dbReference type="SAM" id="MobiDB-lite"/>
    </source>
</evidence>
<keyword evidence="2" id="KW-1133">Transmembrane helix</keyword>
<name>A0A543CGC1_9ACTN</name>
<feature type="transmembrane region" description="Helical" evidence="2">
    <location>
        <begin position="20"/>
        <end position="41"/>
    </location>
</feature>
<dbReference type="RefSeq" id="WP_185792078.1">
    <property type="nucleotide sequence ID" value="NZ_VFOZ01000001.1"/>
</dbReference>
<proteinExistence type="predicted"/>
<reference evidence="3 4" key="1">
    <citation type="submission" date="2019-06" db="EMBL/GenBank/DDBJ databases">
        <title>Sequencing the genomes of 1000 actinobacteria strains.</title>
        <authorList>
            <person name="Klenk H.-P."/>
        </authorList>
    </citation>
    <scope>NUCLEOTIDE SEQUENCE [LARGE SCALE GENOMIC DNA]</scope>
    <source>
        <strain evidence="3 4">DSM 102200</strain>
    </source>
</reference>